<dbReference type="Proteomes" id="UP001152795">
    <property type="component" value="Unassembled WGS sequence"/>
</dbReference>
<feature type="compositionally biased region" description="Acidic residues" evidence="5">
    <location>
        <begin position="1822"/>
        <end position="1834"/>
    </location>
</feature>
<feature type="compositionally biased region" description="Polar residues" evidence="5">
    <location>
        <begin position="1075"/>
        <end position="1090"/>
    </location>
</feature>
<feature type="compositionally biased region" description="Acidic residues" evidence="5">
    <location>
        <begin position="935"/>
        <end position="948"/>
    </location>
</feature>
<evidence type="ECO:0000313" key="7">
    <source>
        <dbReference type="Proteomes" id="UP001152795"/>
    </source>
</evidence>
<dbReference type="InterPro" id="IPR015943">
    <property type="entry name" value="WD40/YVTN_repeat-like_dom_sf"/>
</dbReference>
<feature type="compositionally biased region" description="Acidic residues" evidence="5">
    <location>
        <begin position="1001"/>
        <end position="1015"/>
    </location>
</feature>
<dbReference type="InterPro" id="IPR016024">
    <property type="entry name" value="ARM-type_fold"/>
</dbReference>
<gene>
    <name evidence="6" type="ORF">PACLA_8A042441</name>
</gene>
<dbReference type="SMART" id="SM00320">
    <property type="entry name" value="WD40"/>
    <property type="match status" value="5"/>
</dbReference>
<keyword evidence="2" id="KW-0853">WD repeat</keyword>
<evidence type="ECO:0000256" key="1">
    <source>
        <dbReference type="ARBA" id="ARBA00004370"/>
    </source>
</evidence>
<dbReference type="InterPro" id="IPR001680">
    <property type="entry name" value="WD40_rpt"/>
</dbReference>
<dbReference type="Pfam" id="PF06469">
    <property type="entry name" value="DUF1088"/>
    <property type="match status" value="1"/>
</dbReference>
<dbReference type="InterPro" id="IPR000409">
    <property type="entry name" value="BEACH_dom"/>
</dbReference>
<accession>A0A7D9HA25</accession>
<feature type="region of interest" description="Disordered" evidence="5">
    <location>
        <begin position="1502"/>
        <end position="1554"/>
    </location>
</feature>
<dbReference type="OrthoDB" id="26681at2759"/>
<name>A0A7D9HA25_PARCT</name>
<dbReference type="InterPro" id="IPR050865">
    <property type="entry name" value="BEACH_Domain"/>
</dbReference>
<keyword evidence="7" id="KW-1185">Reference proteome</keyword>
<dbReference type="Gene3D" id="2.130.10.10">
    <property type="entry name" value="YVTN repeat-like/Quinoprotein amine dehydrogenase"/>
    <property type="match status" value="2"/>
</dbReference>
<dbReference type="GO" id="GO:0019901">
    <property type="term" value="F:protein kinase binding"/>
    <property type="evidence" value="ECO:0007669"/>
    <property type="project" value="TreeGrafter"/>
</dbReference>
<comment type="caution">
    <text evidence="6">The sequence shown here is derived from an EMBL/GenBank/DDBJ whole genome shotgun (WGS) entry which is preliminary data.</text>
</comment>
<dbReference type="GO" id="GO:0016020">
    <property type="term" value="C:membrane"/>
    <property type="evidence" value="ECO:0007669"/>
    <property type="project" value="UniProtKB-SubCell"/>
</dbReference>
<dbReference type="GO" id="GO:0005829">
    <property type="term" value="C:cytosol"/>
    <property type="evidence" value="ECO:0007669"/>
    <property type="project" value="TreeGrafter"/>
</dbReference>
<dbReference type="Gene3D" id="1.10.1540.10">
    <property type="entry name" value="BEACH domain"/>
    <property type="match status" value="1"/>
</dbReference>
<dbReference type="PROSITE" id="PS51783">
    <property type="entry name" value="PH_BEACH"/>
    <property type="match status" value="1"/>
</dbReference>
<feature type="non-terminal residue" evidence="6">
    <location>
        <position position="2631"/>
    </location>
</feature>
<dbReference type="Pfam" id="PF14844">
    <property type="entry name" value="PH_BEACH"/>
    <property type="match status" value="1"/>
</dbReference>
<dbReference type="PANTHER" id="PTHR13743:SF162">
    <property type="entry name" value="NEUROBEACHIN"/>
    <property type="match status" value="1"/>
</dbReference>
<evidence type="ECO:0000256" key="3">
    <source>
        <dbReference type="ARBA" id="ARBA00022737"/>
    </source>
</evidence>
<dbReference type="Pfam" id="PF20426">
    <property type="entry name" value="NBCH_WD40"/>
    <property type="match status" value="1"/>
</dbReference>
<feature type="region of interest" description="Disordered" evidence="5">
    <location>
        <begin position="909"/>
        <end position="1192"/>
    </location>
</feature>
<feature type="region of interest" description="Disordered" evidence="5">
    <location>
        <begin position="846"/>
        <end position="872"/>
    </location>
</feature>
<dbReference type="CDD" id="cd06071">
    <property type="entry name" value="Beach"/>
    <property type="match status" value="1"/>
</dbReference>
<dbReference type="PANTHER" id="PTHR13743">
    <property type="entry name" value="BEIGE/BEACH-RELATED"/>
    <property type="match status" value="1"/>
</dbReference>
<feature type="compositionally biased region" description="Low complexity" evidence="5">
    <location>
        <begin position="1228"/>
        <end position="1237"/>
    </location>
</feature>
<dbReference type="Pfam" id="PF15787">
    <property type="entry name" value="DUF4704"/>
    <property type="match status" value="1"/>
</dbReference>
<dbReference type="GO" id="GO:0008104">
    <property type="term" value="P:intracellular protein localization"/>
    <property type="evidence" value="ECO:0007669"/>
    <property type="project" value="TreeGrafter"/>
</dbReference>
<reference evidence="6" key="1">
    <citation type="submission" date="2020-04" db="EMBL/GenBank/DDBJ databases">
        <authorList>
            <person name="Alioto T."/>
            <person name="Alioto T."/>
            <person name="Gomez Garrido J."/>
        </authorList>
    </citation>
    <scope>NUCLEOTIDE SEQUENCE</scope>
    <source>
        <strain evidence="6">A484AB</strain>
    </source>
</reference>
<dbReference type="SUPFAM" id="SSF50729">
    <property type="entry name" value="PH domain-like"/>
    <property type="match status" value="1"/>
</dbReference>
<dbReference type="SUPFAM" id="SSF48371">
    <property type="entry name" value="ARM repeat"/>
    <property type="match status" value="1"/>
</dbReference>
<feature type="region of interest" description="Disordered" evidence="5">
    <location>
        <begin position="1821"/>
        <end position="1847"/>
    </location>
</feature>
<feature type="compositionally biased region" description="Basic and acidic residues" evidence="5">
    <location>
        <begin position="1152"/>
        <end position="1161"/>
    </location>
</feature>
<dbReference type="InterPro" id="IPR036372">
    <property type="entry name" value="BEACH_dom_sf"/>
</dbReference>
<dbReference type="Gene3D" id="2.30.29.30">
    <property type="entry name" value="Pleckstrin-homology domain (PH domain)/Phosphotyrosine-binding domain (PTB)"/>
    <property type="match status" value="1"/>
</dbReference>
<feature type="compositionally biased region" description="Polar residues" evidence="5">
    <location>
        <begin position="1020"/>
        <end position="1030"/>
    </location>
</feature>
<organism evidence="6 7">
    <name type="scientific">Paramuricea clavata</name>
    <name type="common">Red gorgonian</name>
    <name type="synonym">Violescent sea-whip</name>
    <dbReference type="NCBI Taxonomy" id="317549"/>
    <lineage>
        <taxon>Eukaryota</taxon>
        <taxon>Metazoa</taxon>
        <taxon>Cnidaria</taxon>
        <taxon>Anthozoa</taxon>
        <taxon>Octocorallia</taxon>
        <taxon>Malacalcyonacea</taxon>
        <taxon>Plexauridae</taxon>
        <taxon>Paramuricea</taxon>
    </lineage>
</organism>
<keyword evidence="4" id="KW-0472">Membrane</keyword>
<dbReference type="SUPFAM" id="SSF49899">
    <property type="entry name" value="Concanavalin A-like lectins/glucanases"/>
    <property type="match status" value="1"/>
</dbReference>
<keyword evidence="3" id="KW-0677">Repeat</keyword>
<dbReference type="EMBL" id="CACRXK020000059">
    <property type="protein sequence ID" value="CAB3977639.1"/>
    <property type="molecule type" value="Genomic_DNA"/>
</dbReference>
<feature type="compositionally biased region" description="Low complexity" evidence="5">
    <location>
        <begin position="1544"/>
        <end position="1554"/>
    </location>
</feature>
<proteinExistence type="predicted"/>
<dbReference type="InterPro" id="IPR011993">
    <property type="entry name" value="PH-like_dom_sf"/>
</dbReference>
<evidence type="ECO:0000256" key="4">
    <source>
        <dbReference type="ARBA" id="ARBA00023136"/>
    </source>
</evidence>
<sequence length="2631" mass="296206">VEILGFLISILKRSITNLQICTSVGLIERILQRLPNEADIVADKFIELLGILAAYSITVKELKTLFASLQGKNGRWPKHAARLLHVLRVVPGRRGPDVYFDFTGNQGAAITVPPIAKWPHQPGFTFSTWVCLDASVITNSEKCRPFLYCFRTGKGVGYSAHFSGPMLVIESAVRSTKREIRYVRHLVGHQFHPQKWFMLTIVHTYSRFRSSEVKCYVNGELVSGGDLTMAQTNEPLDKCYIGSSPSADVKSVFRGQLGAVYLFTDALSWPVIQAIYHLGPGYKNKFKFEYEIDTPLSEQDRKIVYDGKLSSSIMFTYNPKACDGQLCLESSPVANASYFCESPHALMLEGVQAVVTHSLQTSLHSLGGVQMLFPLFAQLHYIHTENPEDRQADRDICTLLLSLLCDFLKNSETSQQQMIQGRGFYVVSYLLEKCSDAAILTEEASDYLLALARLRLLHGARKSPLLGTLLDHVLFNARLWINTPFKVQLHLFSVFATDLISNPGCSDLMRREVGVNKFVDMLRTHYWVVRPKNIPRSDIQRPSKEELFSLRAFIMVLVKQMIIQGDRIEDCELESIFCYLCAVKEEENVVDILQFILDLMCEKPMAIIMALDRLEGIRVLFRFLSAEDEALRIYSLKLIGAFLRYCPMQKKLTVIQEFSLFAFIGEKLKAFELTLTSYNALYEVLTGRVYKQIRFDRHPEPDSTYLLTNPGFIPVMIELILQEESKQRESQTKEDSNLRSKIDIKRVFLSDLMLLLNHNHNNCRYFLQISCWQDFLLSLAEFEPETKEQEKITDTVFSLIRLLLHHALQHEPEGWRIFVDSLAILHGQIFKRGLANKWANIIEDAPESEPNLEGDSSLTRTQSTSSDVSDSGKRKVVNIATVDLHRKSRIEETEKDKDYRRQFFYSIIQSSKEDGDEPEKISEQSLTNGGHEPPPEDGQEANVDDDSSENIKVEEGQDGEMELKESSNSEETTDVDQKAMEDDDREQINAVSPNCGVESEGNIENESEKEEEMQDDAANKDNSSANQSLNEVELPEHNKETQQSDNEKLEDHSKNNSESAANENEENEGRAVGLDSTQDESNTSKESNLTEQHRTDNDSERGEDLVKETVDNDSEVTADELVEKSSEKEATTTLTETETSEGQSDEPSEPLQDDKETKVEETGNTSVVNEPSSNSTEEQQTHNNIPQNIEIPQETPMSEISKAHSIDISKVTTVSDNQDRQEDGASEPTSPTTPTSPHEARPLIPEFLWSPMHQRLLADILFAIESDLQVWRSHNRRTVVDFVNAKENFIYISNLAFLISVLSDSMIFCCGDLLPLLSSATSPDFSQDVIQPCGGMQLETAFSFLNRVMNLVDTVVYTSNFSFGGVEVNRNLSTGGFLRQCTRLALCCAARNRLVCRRKQHRYLPIDRRKLSFKTKKETQDAIKAIIASTQPPTDQNVVQNMPGYLTTITDPDKLLQDMDVHRLRAAIYRDFEDSRHSQFLAITVVYFVAVLTVSKYRDILEEEKGDTPSSPKRNGESFPQEGRRSRNTAVISLGPGSPIRHTSSSSDAGNAGAAKNGELEHVDLDSQEKEPSSPAFTSRLSSRMSLSEKLELTFGTSGFLLREILLDFCSFLSKVLVGSHNQELLMEGLSCLKSESVVELVMLLCSQEWQNSLQRHAGSAFMDLINEGRMVSHATRERLVLTTSEALFILQKLKDVDGQKHEYFQSASDLANDTFVHKGATHDHITSATREKDENTARRQFQKIMGVITSEYGAWKESDKQATKFRRLDNWQDDLGRRMRLVNNPYGSTHPEATLLEALETYHAKASADHQALPANVNISGEEEQNPEEEDTAEMTAGDNNEKDLNPRDHVVLTASCKSISPCIAAVGTLTITTTALYFSLDEEHPDNLKLDPKITAYADFLHGKWSFEDIKAVFSRRYLLQNCGIEIFLSSRNSVMLVFDDHQTVRKVVRALPAVGVGPHYGLLQTRATSLASPKQLFQRSNMSQRWQKGEVTNFEYLMFINKIAGRTYNDLNQYPVFPWVLTNYTTETLDLNDPNNYRDLSKPIGALNPERLGQFLDRYNSWDKSEDIPPFHYGTHYSTCGFTLAWLIRLEPFASQFLNMQGGMFDHPGRTFSSLAYAWQNCQRDTSDVKELIPELFYLPEMFTNSNKFQFGVDDDGRVIDDVQIPPWAKSPEDFIIKHRAALESDNVSSHLHKWIDLIFGFKQRGVEAERAVNVFYYLTYEGRVDLNSIQDHVMREAVEQQIKSFGQTPAQLLTEPHMARQYRKMPEGYDYTKCAYLSFSVTPNVPVTYIALNISLPTSPGLVTISCNQCFSVNKWLSSGPPRETSLQNVEIGPDPLINGKSVHPRRLLGEPLDQTVTPTASCFSVTADNRFIFACGYWDKSFKIFSTDTGKLHQCVFGHWDVVTSLSYALDAIGNNSNDAIVVSGSRDATLLVWYWNGKQQRISANGRPGDSASARAILTGHETAVLCAAVSSSLGVVVSGSQDGSFLLHTMVGDLLCTLVEPSSCSHPIAVTISNEGFILANYADKKGVLALFSVNGKHYRSDTLEEQVLVSCFSRDGNFFVTGGFSKTVTVWRTWDMQQLHTFPACDSSIRTLTLSDDCRCLAVGLASGNVLVLEMEFSRWALT</sequence>
<dbReference type="SUPFAM" id="SSF81837">
    <property type="entry name" value="BEACH domain"/>
    <property type="match status" value="1"/>
</dbReference>
<dbReference type="Gene3D" id="2.60.120.200">
    <property type="match status" value="1"/>
</dbReference>
<evidence type="ECO:0000256" key="5">
    <source>
        <dbReference type="SAM" id="MobiDB-lite"/>
    </source>
</evidence>
<feature type="compositionally biased region" description="Polar residues" evidence="5">
    <location>
        <begin position="854"/>
        <end position="869"/>
    </location>
</feature>
<dbReference type="Pfam" id="PF02138">
    <property type="entry name" value="Beach"/>
    <property type="match status" value="1"/>
</dbReference>
<feature type="compositionally biased region" description="Basic and acidic residues" evidence="5">
    <location>
        <begin position="1121"/>
        <end position="1130"/>
    </location>
</feature>
<dbReference type="FunFam" id="1.10.1540.10:FF:000001">
    <property type="entry name" value="neurobeachin isoform X1"/>
    <property type="match status" value="1"/>
</dbReference>
<comment type="subcellular location">
    <subcellularLocation>
        <location evidence="1">Membrane</location>
    </subcellularLocation>
</comment>
<dbReference type="InterPro" id="IPR046851">
    <property type="entry name" value="NBCH_WD40"/>
</dbReference>
<dbReference type="InterPro" id="IPR023362">
    <property type="entry name" value="PH-BEACH_dom"/>
</dbReference>
<protein>
    <submittedName>
        <fullName evidence="6">Lipopolysaccharide-responsive and beige-like anchor</fullName>
    </submittedName>
</protein>
<dbReference type="InterPro" id="IPR031570">
    <property type="entry name" value="NBEA/BDCP_DUF4704"/>
</dbReference>
<feature type="compositionally biased region" description="Basic and acidic residues" evidence="5">
    <location>
        <begin position="949"/>
        <end position="967"/>
    </location>
</feature>
<feature type="compositionally biased region" description="Polar residues" evidence="5">
    <location>
        <begin position="1162"/>
        <end position="1187"/>
    </location>
</feature>
<evidence type="ECO:0000313" key="6">
    <source>
        <dbReference type="EMBL" id="CAB3977639.1"/>
    </source>
</evidence>
<feature type="compositionally biased region" description="Low complexity" evidence="5">
    <location>
        <begin position="1131"/>
        <end position="1141"/>
    </location>
</feature>
<evidence type="ECO:0000256" key="2">
    <source>
        <dbReference type="ARBA" id="ARBA00022574"/>
    </source>
</evidence>
<feature type="compositionally biased region" description="Basic and acidic residues" evidence="5">
    <location>
        <begin position="1091"/>
        <end position="1110"/>
    </location>
</feature>
<feature type="compositionally biased region" description="Basic and acidic residues" evidence="5">
    <location>
        <begin position="1034"/>
        <end position="1055"/>
    </location>
</feature>
<dbReference type="PROSITE" id="PS50197">
    <property type="entry name" value="BEACH"/>
    <property type="match status" value="1"/>
</dbReference>
<dbReference type="InterPro" id="IPR013320">
    <property type="entry name" value="ConA-like_dom_sf"/>
</dbReference>
<dbReference type="SMART" id="SM01026">
    <property type="entry name" value="Beach"/>
    <property type="match status" value="1"/>
</dbReference>
<dbReference type="Pfam" id="PF13385">
    <property type="entry name" value="Laminin_G_3"/>
    <property type="match status" value="1"/>
</dbReference>
<feature type="region of interest" description="Disordered" evidence="5">
    <location>
        <begin position="1210"/>
        <end position="1241"/>
    </location>
</feature>
<dbReference type="InterPro" id="IPR036322">
    <property type="entry name" value="WD40_repeat_dom_sf"/>
</dbReference>
<dbReference type="InterPro" id="IPR010508">
    <property type="entry name" value="NBEA-like_DUF1088"/>
</dbReference>
<dbReference type="SUPFAM" id="SSF50978">
    <property type="entry name" value="WD40 repeat-like"/>
    <property type="match status" value="1"/>
</dbReference>
<feature type="compositionally biased region" description="Acidic residues" evidence="5">
    <location>
        <begin position="1111"/>
        <end position="1120"/>
    </location>
</feature>
<dbReference type="CDD" id="cd01201">
    <property type="entry name" value="PH_BEACH"/>
    <property type="match status" value="1"/>
</dbReference>